<feature type="region of interest" description="Disordered" evidence="9">
    <location>
        <begin position="284"/>
        <end position="303"/>
    </location>
</feature>
<dbReference type="SUPFAM" id="SSF82171">
    <property type="entry name" value="DPP6 N-terminal domain-like"/>
    <property type="match status" value="1"/>
</dbReference>
<reference evidence="12" key="1">
    <citation type="submission" date="2021-01" db="EMBL/GenBank/DDBJ databases">
        <authorList>
            <person name="Corre E."/>
            <person name="Pelletier E."/>
            <person name="Niang G."/>
            <person name="Scheremetjew M."/>
            <person name="Finn R."/>
            <person name="Kale V."/>
            <person name="Holt S."/>
            <person name="Cochrane G."/>
            <person name="Meng A."/>
            <person name="Brown T."/>
            <person name="Cohen L."/>
        </authorList>
    </citation>
    <scope>NUCLEOTIDE SEQUENCE</scope>
    <source>
        <strain evidence="12">SAG 36.94</strain>
    </source>
</reference>
<feature type="compositionally biased region" description="Low complexity" evidence="9">
    <location>
        <begin position="214"/>
        <end position="226"/>
    </location>
</feature>
<name>A0A7S1T6R7_9RHOD</name>
<dbReference type="AlphaFoldDB" id="A0A7S1T6R7"/>
<dbReference type="Pfam" id="PF19283">
    <property type="entry name" value="APEH_N"/>
    <property type="match status" value="1"/>
</dbReference>
<comment type="similarity">
    <text evidence="3">Belongs to the peptidase S9C family.</text>
</comment>
<dbReference type="PANTHER" id="PTHR42776:SF4">
    <property type="entry name" value="ACYLAMINO-ACID-RELEASING ENZYME"/>
    <property type="match status" value="1"/>
</dbReference>
<evidence type="ECO:0000313" key="12">
    <source>
        <dbReference type="EMBL" id="CAD9223414.1"/>
    </source>
</evidence>
<evidence type="ECO:0000256" key="3">
    <source>
        <dbReference type="ARBA" id="ARBA00010040"/>
    </source>
</evidence>
<evidence type="ECO:0000256" key="9">
    <source>
        <dbReference type="SAM" id="MobiDB-lite"/>
    </source>
</evidence>
<dbReference type="Gene3D" id="2.120.10.30">
    <property type="entry name" value="TolB, C-terminal domain"/>
    <property type="match status" value="1"/>
</dbReference>
<dbReference type="GO" id="GO:0005737">
    <property type="term" value="C:cytoplasm"/>
    <property type="evidence" value="ECO:0007669"/>
    <property type="project" value="UniProtKB-SubCell"/>
</dbReference>
<dbReference type="GO" id="GO:0006508">
    <property type="term" value="P:proteolysis"/>
    <property type="evidence" value="ECO:0007669"/>
    <property type="project" value="InterPro"/>
</dbReference>
<dbReference type="GO" id="GO:0004252">
    <property type="term" value="F:serine-type endopeptidase activity"/>
    <property type="evidence" value="ECO:0007669"/>
    <property type="project" value="TreeGrafter"/>
</dbReference>
<accession>A0A7S1T6R7</accession>
<gene>
    <name evidence="12" type="ORF">CCAE0312_LOCUS745</name>
</gene>
<feature type="domain" description="Peptidase S9 prolyl oligopeptidase catalytic" evidence="10">
    <location>
        <begin position="653"/>
        <end position="851"/>
    </location>
</feature>
<dbReference type="EMBL" id="HBGH01001465">
    <property type="protein sequence ID" value="CAD9223414.1"/>
    <property type="molecule type" value="Transcribed_RNA"/>
</dbReference>
<feature type="region of interest" description="Disordered" evidence="9">
    <location>
        <begin position="149"/>
        <end position="172"/>
    </location>
</feature>
<keyword evidence="8" id="KW-0378">Hydrolase</keyword>
<evidence type="ECO:0000256" key="6">
    <source>
        <dbReference type="ARBA" id="ARBA00018421"/>
    </source>
</evidence>
<dbReference type="InterPro" id="IPR045550">
    <property type="entry name" value="AARE_N"/>
</dbReference>
<dbReference type="InterPro" id="IPR029058">
    <property type="entry name" value="AB_hydrolase_fold"/>
</dbReference>
<evidence type="ECO:0000256" key="2">
    <source>
        <dbReference type="ARBA" id="ARBA00004496"/>
    </source>
</evidence>
<keyword evidence="7" id="KW-0963">Cytoplasm</keyword>
<evidence type="ECO:0000256" key="8">
    <source>
        <dbReference type="ARBA" id="ARBA00022801"/>
    </source>
</evidence>
<sequence>MEHLVGHSKETTHLGIEETLIFFVSSSLLFSDFSLDPLRSIFLGSKLGTLRLNLDIRELTFCISSCYLSKKKLFQRVVMEDMEWSKQAQDVARIMLDLSKIHRVALRGWIQAKSFSKNGRRRLVMMWSQRDPVCGEVRRLIREYQVDSTSEQLRSATDGDGGGGGGGGGARTSSGFASVFPRELAAGWISTWSPSMRKELRIAVEGQPEGSSGGARASSAMSSNASTKSRVEIWEESGLVSVHFIQAIHEAIYDDDRFGGFAWSPDETKVLYIAERKREECPGFWSDDGSHRNKASQEEEKQASSLITHRGQGYLLREDFGETYTGKYQPSLYCLDLVGNQIYEVAGLPDDLAVGDPQWSPDGRTILFTGQNRMVPPLGLRYCYNRPSRIYRASADELPAALSLVECLTVQEADTVDFCARAPRFHPSSASFVYVASPKTEKNVHMSTNRLRHCNLLTRRCSTLVDVVPQEKIKDLNVDFPGFYPAPNPLPKDPFLTSDIVLFETDWGFQSCLVSVTIPHGGGILSPPKRMLQEGQASFSVMDVRDSMVLYAKSSITEPTTFHVLLPDGISIALDTTPPYCPAKVQLRGPVDLSCHGTSFVTLQGGDDYRSRYQALLLLPDPDPHGPLICFPHGGPHAQHKTGFIPGIVALIMKGVSVLLVNFRGSTGMGQESLTSLPGHVGDQDVRECVAATKWALEKVEKLSKDRVGVLGGSHGGFLGCHLSAQYPDLFRVAVLRNPVTNIATMVGSTDIMDWCFCETGLAGNCEPTAPNLVSMFLASPMAHASGLRAATLLQIGGSDRRVPPSQGLEWVRVLQRNELPHRVLWYPKSEHALADGTAGDESWVHAVSWIMVHL</sequence>
<feature type="domain" description="Acylamino-acid-releasing enzyme N-terminal" evidence="11">
    <location>
        <begin position="223"/>
        <end position="560"/>
    </location>
</feature>
<comment type="subunit">
    <text evidence="4">Homotetramer.</text>
</comment>
<protein>
    <recommendedName>
        <fullName evidence="6">Acylamino-acid-releasing enzyme</fullName>
        <ecNumber evidence="5">3.4.19.1</ecNumber>
    </recommendedName>
</protein>
<dbReference type="Pfam" id="PF00326">
    <property type="entry name" value="Peptidase_S9"/>
    <property type="match status" value="1"/>
</dbReference>
<dbReference type="Gene3D" id="3.40.50.1820">
    <property type="entry name" value="alpha/beta hydrolase"/>
    <property type="match status" value="1"/>
</dbReference>
<evidence type="ECO:0000256" key="4">
    <source>
        <dbReference type="ARBA" id="ARBA00011881"/>
    </source>
</evidence>
<comment type="subcellular location">
    <subcellularLocation>
        <location evidence="2">Cytoplasm</location>
    </subcellularLocation>
</comment>
<evidence type="ECO:0000259" key="10">
    <source>
        <dbReference type="Pfam" id="PF00326"/>
    </source>
</evidence>
<feature type="compositionally biased region" description="Basic and acidic residues" evidence="9">
    <location>
        <begin position="288"/>
        <end position="302"/>
    </location>
</feature>
<evidence type="ECO:0000256" key="1">
    <source>
        <dbReference type="ARBA" id="ARBA00000721"/>
    </source>
</evidence>
<evidence type="ECO:0000259" key="11">
    <source>
        <dbReference type="Pfam" id="PF19283"/>
    </source>
</evidence>
<proteinExistence type="inferred from homology"/>
<feature type="region of interest" description="Disordered" evidence="9">
    <location>
        <begin position="206"/>
        <end position="226"/>
    </location>
</feature>
<dbReference type="GO" id="GO:0008242">
    <property type="term" value="F:omega peptidase activity"/>
    <property type="evidence" value="ECO:0007669"/>
    <property type="project" value="UniProtKB-EC"/>
</dbReference>
<dbReference type="InterPro" id="IPR001375">
    <property type="entry name" value="Peptidase_S9_cat"/>
</dbReference>
<comment type="catalytic activity">
    <reaction evidence="1">
        <text>Cleavage of an N-acetyl or N-formyl amino acid from the N-terminus of a polypeptide.</text>
        <dbReference type="EC" id="3.4.19.1"/>
    </reaction>
</comment>
<feature type="compositionally biased region" description="Gly residues" evidence="9">
    <location>
        <begin position="159"/>
        <end position="170"/>
    </location>
</feature>
<evidence type="ECO:0000256" key="5">
    <source>
        <dbReference type="ARBA" id="ARBA00012917"/>
    </source>
</evidence>
<dbReference type="PANTHER" id="PTHR42776">
    <property type="entry name" value="SERINE PEPTIDASE S9 FAMILY MEMBER"/>
    <property type="match status" value="1"/>
</dbReference>
<dbReference type="InterPro" id="IPR011042">
    <property type="entry name" value="6-blade_b-propeller_TolB-like"/>
</dbReference>
<organism evidence="12">
    <name type="scientific">Compsopogon caeruleus</name>
    <dbReference type="NCBI Taxonomy" id="31354"/>
    <lineage>
        <taxon>Eukaryota</taxon>
        <taxon>Rhodophyta</taxon>
        <taxon>Compsopogonophyceae</taxon>
        <taxon>Compsopogonales</taxon>
        <taxon>Compsopogonaceae</taxon>
        <taxon>Compsopogon</taxon>
    </lineage>
</organism>
<dbReference type="SUPFAM" id="SSF53474">
    <property type="entry name" value="alpha/beta-Hydrolases"/>
    <property type="match status" value="1"/>
</dbReference>
<evidence type="ECO:0000256" key="7">
    <source>
        <dbReference type="ARBA" id="ARBA00022490"/>
    </source>
</evidence>
<dbReference type="EC" id="3.4.19.1" evidence="5"/>